<keyword evidence="9" id="KW-1185">Reference proteome</keyword>
<evidence type="ECO:0000256" key="7">
    <source>
        <dbReference type="SAM" id="Phobius"/>
    </source>
</evidence>
<evidence type="ECO:0000256" key="2">
    <source>
        <dbReference type="ARBA" id="ARBA00009773"/>
    </source>
</evidence>
<evidence type="ECO:0000256" key="4">
    <source>
        <dbReference type="ARBA" id="ARBA00022989"/>
    </source>
</evidence>
<evidence type="ECO:0000256" key="3">
    <source>
        <dbReference type="ARBA" id="ARBA00022692"/>
    </source>
</evidence>
<feature type="transmembrane region" description="Helical" evidence="7">
    <location>
        <begin position="319"/>
        <end position="344"/>
    </location>
</feature>
<evidence type="ECO:0000313" key="8">
    <source>
        <dbReference type="EMBL" id="AGA90306.1"/>
    </source>
</evidence>
<evidence type="ECO:0000313" key="9">
    <source>
        <dbReference type="Proteomes" id="UP000010816"/>
    </source>
</evidence>
<dbReference type="Pfam" id="PF01594">
    <property type="entry name" value="AI-2E_transport"/>
    <property type="match status" value="1"/>
</dbReference>
<dbReference type="eggNOG" id="COG0628">
    <property type="taxonomic scope" value="Bacteria"/>
</dbReference>
<sequence length="374" mass="40733">MTDMSDSDGNDQQQRGSSVIGPTRHGQKTLQWLVAIIAVILAGWALKATASVMVPLVLAVFFVAVFWPLQRRLQQRMSRVLSTAITMAAFLAILAVFLAALWLSFATVAETWPEYAERLGRFAGDVRALVEPLGLSVPGDDRVDGSADLSGRLVVGSAKQVAGTASGFAILVAFLVFGLLEVLDFRAKLRKLVPDADADRWLGLIHRVTGDFQRYIVVRTAVGLITGTLVGLLSFAIGLDFAFIWGLTNFLLNYIPTLGSIVAIFPPALFALVQYESLAMAGAVLVGIGGVQLIMGQYIDPWLQGRYLALSPLVVFFSVIFWGWLWGIVGAFISVPLTILIVMVCEQFERTRWIAILLADAKERGRGCDDTCRP</sequence>
<name>L0GWE2_9GAMM</name>
<accession>L0GWE2</accession>
<feature type="transmembrane region" description="Helical" evidence="7">
    <location>
        <begin position="221"/>
        <end position="245"/>
    </location>
</feature>
<dbReference type="KEGG" id="tmb:Thimo_1523"/>
<dbReference type="InterPro" id="IPR002549">
    <property type="entry name" value="AI-2E-like"/>
</dbReference>
<feature type="transmembrane region" description="Helical" evidence="7">
    <location>
        <begin position="29"/>
        <end position="46"/>
    </location>
</feature>
<evidence type="ECO:0000256" key="6">
    <source>
        <dbReference type="SAM" id="MobiDB-lite"/>
    </source>
</evidence>
<proteinExistence type="inferred from homology"/>
<dbReference type="PANTHER" id="PTHR21716:SF64">
    <property type="entry name" value="AI-2 TRANSPORT PROTEIN TQSA"/>
    <property type="match status" value="1"/>
</dbReference>
<reference evidence="8 9" key="1">
    <citation type="submission" date="2011-09" db="EMBL/GenBank/DDBJ databases">
        <title>Complete sequence of chromosome of Thioflavicoccus mobilis 8321.</title>
        <authorList>
            <consortium name="US DOE Joint Genome Institute"/>
            <person name="Lucas S."/>
            <person name="Han J."/>
            <person name="Lapidus A."/>
            <person name="Cheng J.-F."/>
            <person name="Goodwin L."/>
            <person name="Pitluck S."/>
            <person name="Peters L."/>
            <person name="Ovchinnikova G."/>
            <person name="Lu M."/>
            <person name="Detter J.C."/>
            <person name="Han C."/>
            <person name="Tapia R."/>
            <person name="Land M."/>
            <person name="Hauser L."/>
            <person name="Kyrpides N."/>
            <person name="Ivanova N."/>
            <person name="Pagani I."/>
            <person name="Vogl K."/>
            <person name="Liu Z."/>
            <person name="Imhoff J."/>
            <person name="Thiel V."/>
            <person name="Frigaard N.-U."/>
            <person name="Bryant D."/>
            <person name="Woyke T."/>
        </authorList>
    </citation>
    <scope>NUCLEOTIDE SEQUENCE [LARGE SCALE GENOMIC DNA]</scope>
    <source>
        <strain evidence="8 9">8321</strain>
    </source>
</reference>
<comment type="similarity">
    <text evidence="2">Belongs to the autoinducer-2 exporter (AI-2E) (TC 2.A.86) family.</text>
</comment>
<dbReference type="GO" id="GO:0016020">
    <property type="term" value="C:membrane"/>
    <property type="evidence" value="ECO:0007669"/>
    <property type="project" value="UniProtKB-SubCell"/>
</dbReference>
<protein>
    <submittedName>
        <fullName evidence="8">Putative permease</fullName>
    </submittedName>
</protein>
<evidence type="ECO:0000256" key="1">
    <source>
        <dbReference type="ARBA" id="ARBA00004141"/>
    </source>
</evidence>
<feature type="transmembrane region" description="Helical" evidence="7">
    <location>
        <begin position="278"/>
        <end position="299"/>
    </location>
</feature>
<dbReference type="Proteomes" id="UP000010816">
    <property type="component" value="Chromosome"/>
</dbReference>
<dbReference type="EMBL" id="CP003051">
    <property type="protein sequence ID" value="AGA90306.1"/>
    <property type="molecule type" value="Genomic_DNA"/>
</dbReference>
<feature type="transmembrane region" description="Helical" evidence="7">
    <location>
        <begin position="52"/>
        <end position="69"/>
    </location>
</feature>
<dbReference type="GO" id="GO:0055085">
    <property type="term" value="P:transmembrane transport"/>
    <property type="evidence" value="ECO:0007669"/>
    <property type="project" value="TreeGrafter"/>
</dbReference>
<dbReference type="PANTHER" id="PTHR21716">
    <property type="entry name" value="TRANSMEMBRANE PROTEIN"/>
    <property type="match status" value="1"/>
</dbReference>
<keyword evidence="4 7" id="KW-1133">Transmembrane helix</keyword>
<organism evidence="8 9">
    <name type="scientific">Thioflavicoccus mobilis 8321</name>
    <dbReference type="NCBI Taxonomy" id="765912"/>
    <lineage>
        <taxon>Bacteria</taxon>
        <taxon>Pseudomonadati</taxon>
        <taxon>Pseudomonadota</taxon>
        <taxon>Gammaproteobacteria</taxon>
        <taxon>Chromatiales</taxon>
        <taxon>Chromatiaceae</taxon>
        <taxon>Thioflavicoccus</taxon>
    </lineage>
</organism>
<feature type="transmembrane region" description="Helical" evidence="7">
    <location>
        <begin position="81"/>
        <end position="105"/>
    </location>
</feature>
<dbReference type="AlphaFoldDB" id="L0GWE2"/>
<keyword evidence="5 7" id="KW-0472">Membrane</keyword>
<comment type="subcellular location">
    <subcellularLocation>
        <location evidence="1">Membrane</location>
        <topology evidence="1">Multi-pass membrane protein</topology>
    </subcellularLocation>
</comment>
<dbReference type="PATRIC" id="fig|765912.4.peg.1486"/>
<feature type="transmembrane region" description="Helical" evidence="7">
    <location>
        <begin position="161"/>
        <end position="183"/>
    </location>
</feature>
<keyword evidence="3 7" id="KW-0812">Transmembrane</keyword>
<dbReference type="HOGENOM" id="CLU_031275_0_0_6"/>
<gene>
    <name evidence="8" type="ORF">Thimo_1523</name>
</gene>
<feature type="transmembrane region" description="Helical" evidence="7">
    <location>
        <begin position="251"/>
        <end position="271"/>
    </location>
</feature>
<evidence type="ECO:0000256" key="5">
    <source>
        <dbReference type="ARBA" id="ARBA00023136"/>
    </source>
</evidence>
<feature type="region of interest" description="Disordered" evidence="6">
    <location>
        <begin position="1"/>
        <end position="23"/>
    </location>
</feature>